<dbReference type="EMBL" id="ASGP02000003">
    <property type="protein sequence ID" value="KAH9516515.1"/>
    <property type="molecule type" value="Genomic_DNA"/>
</dbReference>
<organism evidence="1 2">
    <name type="scientific">Dermatophagoides farinae</name>
    <name type="common">American house dust mite</name>
    <dbReference type="NCBI Taxonomy" id="6954"/>
    <lineage>
        <taxon>Eukaryota</taxon>
        <taxon>Metazoa</taxon>
        <taxon>Ecdysozoa</taxon>
        <taxon>Arthropoda</taxon>
        <taxon>Chelicerata</taxon>
        <taxon>Arachnida</taxon>
        <taxon>Acari</taxon>
        <taxon>Acariformes</taxon>
        <taxon>Sarcoptiformes</taxon>
        <taxon>Astigmata</taxon>
        <taxon>Psoroptidia</taxon>
        <taxon>Analgoidea</taxon>
        <taxon>Pyroglyphidae</taxon>
        <taxon>Dermatophagoidinae</taxon>
        <taxon>Dermatophagoides</taxon>
    </lineage>
</organism>
<evidence type="ECO:0000313" key="1">
    <source>
        <dbReference type="EMBL" id="KAH9516515.1"/>
    </source>
</evidence>
<reference evidence="1" key="2">
    <citation type="journal article" date="2022" name="Res Sq">
        <title>Comparative Genomics Reveals Insights into the Divergent Evolution of Astigmatic Mites and Household Pest Adaptations.</title>
        <authorList>
            <person name="Xiong Q."/>
            <person name="Wan A.T.-Y."/>
            <person name="Liu X.-Y."/>
            <person name="Fung C.S.-H."/>
            <person name="Xiao X."/>
            <person name="Malainual N."/>
            <person name="Hou J."/>
            <person name="Wang L."/>
            <person name="Wang M."/>
            <person name="Yang K."/>
            <person name="Cui Y."/>
            <person name="Leung E."/>
            <person name="Nong W."/>
            <person name="Shin S.-K."/>
            <person name="Au S."/>
            <person name="Jeong K.Y."/>
            <person name="Chew F.T."/>
            <person name="Hui J."/>
            <person name="Leung T.F."/>
            <person name="Tungtrongchitr A."/>
            <person name="Zhong N."/>
            <person name="Liu Z."/>
            <person name="Tsui S."/>
        </authorList>
    </citation>
    <scope>NUCLEOTIDE SEQUENCE</scope>
    <source>
        <strain evidence="1">Derf</strain>
        <tissue evidence="1">Whole organism</tissue>
    </source>
</reference>
<dbReference type="Proteomes" id="UP000790347">
    <property type="component" value="Unassembled WGS sequence"/>
</dbReference>
<name>A0A922I324_DERFA</name>
<comment type="caution">
    <text evidence="1">The sequence shown here is derived from an EMBL/GenBank/DDBJ whole genome shotgun (WGS) entry which is preliminary data.</text>
</comment>
<sequence length="62" mass="7246">MSSRYKKKLPPTLSHKCRRAMIMKILYYISGNVHNNVQSVDILCINEIPENKHANDNKVVYE</sequence>
<dbReference type="AlphaFoldDB" id="A0A922I324"/>
<keyword evidence="2" id="KW-1185">Reference proteome</keyword>
<accession>A0A922I324</accession>
<protein>
    <submittedName>
        <fullName evidence="1">Uncharacterized protein</fullName>
    </submittedName>
</protein>
<proteinExistence type="predicted"/>
<reference evidence="1" key="1">
    <citation type="submission" date="2013-05" db="EMBL/GenBank/DDBJ databases">
        <authorList>
            <person name="Yim A.K.Y."/>
            <person name="Chan T.F."/>
            <person name="Ji K.M."/>
            <person name="Liu X.Y."/>
            <person name="Zhou J.W."/>
            <person name="Li R.Q."/>
            <person name="Yang K.Y."/>
            <person name="Li J."/>
            <person name="Li M."/>
            <person name="Law P.T.W."/>
            <person name="Wu Y.L."/>
            <person name="Cai Z.L."/>
            <person name="Qin H."/>
            <person name="Bao Y."/>
            <person name="Leung R.K.K."/>
            <person name="Ng P.K.S."/>
            <person name="Zou J."/>
            <person name="Zhong X.J."/>
            <person name="Ran P.X."/>
            <person name="Zhong N.S."/>
            <person name="Liu Z.G."/>
            <person name="Tsui S.K.W."/>
        </authorList>
    </citation>
    <scope>NUCLEOTIDE SEQUENCE</scope>
    <source>
        <strain evidence="1">Derf</strain>
        <tissue evidence="1">Whole organism</tissue>
    </source>
</reference>
<gene>
    <name evidence="1" type="ORF">DERF_007250</name>
</gene>
<evidence type="ECO:0000313" key="2">
    <source>
        <dbReference type="Proteomes" id="UP000790347"/>
    </source>
</evidence>